<dbReference type="AlphaFoldDB" id="A0A383EKA4"/>
<proteinExistence type="predicted"/>
<evidence type="ECO:0000313" key="1">
    <source>
        <dbReference type="EMBL" id="SVE56760.1"/>
    </source>
</evidence>
<organism evidence="1">
    <name type="scientific">marine metagenome</name>
    <dbReference type="NCBI Taxonomy" id="408172"/>
    <lineage>
        <taxon>unclassified sequences</taxon>
        <taxon>metagenomes</taxon>
        <taxon>ecological metagenomes</taxon>
    </lineage>
</organism>
<name>A0A383EKA4_9ZZZZ</name>
<feature type="non-terminal residue" evidence="1">
    <location>
        <position position="1"/>
    </location>
</feature>
<protein>
    <submittedName>
        <fullName evidence="1">Uncharacterized protein</fullName>
    </submittedName>
</protein>
<dbReference type="EMBL" id="UINC01226321">
    <property type="protein sequence ID" value="SVE56760.1"/>
    <property type="molecule type" value="Genomic_DNA"/>
</dbReference>
<gene>
    <name evidence="1" type="ORF">METZ01_LOCUS509614</name>
</gene>
<reference evidence="1" key="1">
    <citation type="submission" date="2018-05" db="EMBL/GenBank/DDBJ databases">
        <authorList>
            <person name="Lanie J.A."/>
            <person name="Ng W.-L."/>
            <person name="Kazmierczak K.M."/>
            <person name="Andrzejewski T.M."/>
            <person name="Davidsen T.M."/>
            <person name="Wayne K.J."/>
            <person name="Tettelin H."/>
            <person name="Glass J.I."/>
            <person name="Rusch D."/>
            <person name="Podicherti R."/>
            <person name="Tsui H.-C.T."/>
            <person name="Winkler M.E."/>
        </authorList>
    </citation>
    <scope>NUCLEOTIDE SEQUENCE</scope>
</reference>
<sequence>DSSFKNQINNIINHSALSLQLIQEVNLADFFKNNMMVVLQKMEKSFGII</sequence>
<accession>A0A383EKA4</accession>